<dbReference type="Gene3D" id="3.40.50.300">
    <property type="entry name" value="P-loop containing nucleotide triphosphate hydrolases"/>
    <property type="match status" value="1"/>
</dbReference>
<feature type="domain" description="DNA2/NAM7 helicase-like C-terminal" evidence="6">
    <location>
        <begin position="71"/>
        <end position="256"/>
    </location>
</feature>
<dbReference type="Proteomes" id="UP000298663">
    <property type="component" value="Unassembled WGS sequence"/>
</dbReference>
<keyword evidence="5" id="KW-1133">Transmembrane helix</keyword>
<dbReference type="GO" id="GO:0005524">
    <property type="term" value="F:ATP binding"/>
    <property type="evidence" value="ECO:0007669"/>
    <property type="project" value="UniProtKB-KW"/>
</dbReference>
<dbReference type="Pfam" id="PF13087">
    <property type="entry name" value="AAA_12"/>
    <property type="match status" value="1"/>
</dbReference>
<dbReference type="GO" id="GO:0031048">
    <property type="term" value="P:regulatory ncRNA-mediated heterochromatin formation"/>
    <property type="evidence" value="ECO:0007669"/>
    <property type="project" value="TreeGrafter"/>
</dbReference>
<reference evidence="7 8" key="1">
    <citation type="journal article" date="2015" name="Genome Biol.">
        <title>Comparative genomics of Steinernema reveals deeply conserved gene regulatory networks.</title>
        <authorList>
            <person name="Dillman A.R."/>
            <person name="Macchietto M."/>
            <person name="Porter C.F."/>
            <person name="Rogers A."/>
            <person name="Williams B."/>
            <person name="Antoshechkin I."/>
            <person name="Lee M.M."/>
            <person name="Goodwin Z."/>
            <person name="Lu X."/>
            <person name="Lewis E.E."/>
            <person name="Goodrich-Blair H."/>
            <person name="Stock S.P."/>
            <person name="Adams B.J."/>
            <person name="Sternberg P.W."/>
            <person name="Mortazavi A."/>
        </authorList>
    </citation>
    <scope>NUCLEOTIDE SEQUENCE [LARGE SCALE GENOMIC DNA]</scope>
    <source>
        <strain evidence="7 8">ALL</strain>
    </source>
</reference>
<evidence type="ECO:0000256" key="2">
    <source>
        <dbReference type="ARBA" id="ARBA00022801"/>
    </source>
</evidence>
<dbReference type="GO" id="GO:0005694">
    <property type="term" value="C:chromosome"/>
    <property type="evidence" value="ECO:0007669"/>
    <property type="project" value="UniProtKB-ARBA"/>
</dbReference>
<dbReference type="CDD" id="cd18808">
    <property type="entry name" value="SF1_C_Upf1"/>
    <property type="match status" value="1"/>
</dbReference>
<evidence type="ECO:0000259" key="6">
    <source>
        <dbReference type="Pfam" id="PF13087"/>
    </source>
</evidence>
<proteinExistence type="predicted"/>
<sequence length="299" mass="34464">MNRLVSLTVVKQSLKRFMPLKRSLKQSLFFAIPSKHKQLFSLPYLSHFTFIHLLLTLLIPAVYNLAKNFDLDVSLFERLINSGFPYAMLQNQHRMRPEIARALMPHFYNDLRDDPSVFQYPNVTGMAKNFLFINHNEREMLDEDGLSHLNLFEGEYAVRLARYLLQQGHAPSQITILSTYAAQSTFIKNRAFQLLGKDYKVRIKVLDNFQGDESDILILSLVRSHPGQTIGFLNVANRVCVALSRAKRGFYCLGNIDFFASKCRLWMDIKTSLKDSNALSNNLEIVSRNHGNSQASRWE</sequence>
<dbReference type="GO" id="GO:0031380">
    <property type="term" value="C:nuclear RNA-directed RNA polymerase complex"/>
    <property type="evidence" value="ECO:0007669"/>
    <property type="project" value="TreeGrafter"/>
</dbReference>
<comment type="caution">
    <text evidence="7">The sequence shown here is derived from an EMBL/GenBank/DDBJ whole genome shotgun (WGS) entry which is preliminary data.</text>
</comment>
<keyword evidence="4" id="KW-0067">ATP-binding</keyword>
<evidence type="ECO:0000256" key="1">
    <source>
        <dbReference type="ARBA" id="ARBA00022741"/>
    </source>
</evidence>
<dbReference type="PANTHER" id="PTHR10887:SF341">
    <property type="entry name" value="NFX1-TYPE ZINC FINGER-CONTAINING PROTEIN 1"/>
    <property type="match status" value="1"/>
</dbReference>
<dbReference type="OrthoDB" id="2423195at2759"/>
<accession>A0A4U5M7P1</accession>
<organism evidence="7 8">
    <name type="scientific">Steinernema carpocapsae</name>
    <name type="common">Entomopathogenic nematode</name>
    <dbReference type="NCBI Taxonomy" id="34508"/>
    <lineage>
        <taxon>Eukaryota</taxon>
        <taxon>Metazoa</taxon>
        <taxon>Ecdysozoa</taxon>
        <taxon>Nematoda</taxon>
        <taxon>Chromadorea</taxon>
        <taxon>Rhabditida</taxon>
        <taxon>Tylenchina</taxon>
        <taxon>Panagrolaimomorpha</taxon>
        <taxon>Strongyloidoidea</taxon>
        <taxon>Steinernematidae</taxon>
        <taxon>Steinernema</taxon>
    </lineage>
</organism>
<feature type="transmembrane region" description="Helical" evidence="5">
    <location>
        <begin position="44"/>
        <end position="66"/>
    </location>
</feature>
<dbReference type="InterPro" id="IPR041679">
    <property type="entry name" value="DNA2/NAM7-like_C"/>
</dbReference>
<evidence type="ECO:0000256" key="3">
    <source>
        <dbReference type="ARBA" id="ARBA00022806"/>
    </source>
</evidence>
<dbReference type="FunFam" id="3.40.50.300:FF:000326">
    <property type="entry name" value="P-loop containing nucleoside triphosphate hydrolase"/>
    <property type="match status" value="1"/>
</dbReference>
<evidence type="ECO:0000313" key="8">
    <source>
        <dbReference type="Proteomes" id="UP000298663"/>
    </source>
</evidence>
<dbReference type="SUPFAM" id="SSF52540">
    <property type="entry name" value="P-loop containing nucleoside triphosphate hydrolases"/>
    <property type="match status" value="1"/>
</dbReference>
<keyword evidence="2" id="KW-0378">Hydrolase</keyword>
<dbReference type="InterPro" id="IPR045055">
    <property type="entry name" value="DNA2/NAM7-like"/>
</dbReference>
<protein>
    <recommendedName>
        <fullName evidence="6">DNA2/NAM7 helicase-like C-terminal domain-containing protein</fullName>
    </recommendedName>
</protein>
<keyword evidence="5" id="KW-0472">Membrane</keyword>
<evidence type="ECO:0000313" key="7">
    <source>
        <dbReference type="EMBL" id="TKR64941.1"/>
    </source>
</evidence>
<evidence type="ECO:0000256" key="4">
    <source>
        <dbReference type="ARBA" id="ARBA00022840"/>
    </source>
</evidence>
<keyword evidence="3" id="KW-0347">Helicase</keyword>
<reference evidence="7 8" key="2">
    <citation type="journal article" date="2019" name="G3 (Bethesda)">
        <title>Hybrid Assembly of the Genome of the Entomopathogenic Nematode Steinernema carpocapsae Identifies the X-Chromosome.</title>
        <authorList>
            <person name="Serra L."/>
            <person name="Macchietto M."/>
            <person name="Macias-Munoz A."/>
            <person name="McGill C.J."/>
            <person name="Rodriguez I.M."/>
            <person name="Rodriguez B."/>
            <person name="Murad R."/>
            <person name="Mortazavi A."/>
        </authorList>
    </citation>
    <scope>NUCLEOTIDE SEQUENCE [LARGE SCALE GENOMIC DNA]</scope>
    <source>
        <strain evidence="7 8">ALL</strain>
    </source>
</reference>
<keyword evidence="1" id="KW-0547">Nucleotide-binding</keyword>
<dbReference type="InterPro" id="IPR027417">
    <property type="entry name" value="P-loop_NTPase"/>
</dbReference>
<dbReference type="GO" id="GO:0016787">
    <property type="term" value="F:hydrolase activity"/>
    <property type="evidence" value="ECO:0007669"/>
    <property type="project" value="UniProtKB-KW"/>
</dbReference>
<dbReference type="STRING" id="34508.A0A4U5M7P1"/>
<dbReference type="PANTHER" id="PTHR10887">
    <property type="entry name" value="DNA2/NAM7 HELICASE FAMILY"/>
    <property type="match status" value="1"/>
</dbReference>
<keyword evidence="8" id="KW-1185">Reference proteome</keyword>
<dbReference type="GO" id="GO:0004386">
    <property type="term" value="F:helicase activity"/>
    <property type="evidence" value="ECO:0007669"/>
    <property type="project" value="UniProtKB-KW"/>
</dbReference>
<name>A0A4U5M7P1_STECR</name>
<dbReference type="EMBL" id="AZBU02000009">
    <property type="protein sequence ID" value="TKR64941.1"/>
    <property type="molecule type" value="Genomic_DNA"/>
</dbReference>
<gene>
    <name evidence="7" type="ORF">L596_025411</name>
</gene>
<evidence type="ECO:0000256" key="5">
    <source>
        <dbReference type="SAM" id="Phobius"/>
    </source>
</evidence>
<dbReference type="AlphaFoldDB" id="A0A4U5M7P1"/>
<keyword evidence="5" id="KW-0812">Transmembrane</keyword>
<dbReference type="InterPro" id="IPR047187">
    <property type="entry name" value="SF1_C_Upf1"/>
</dbReference>